<dbReference type="PANTHER" id="PTHR46401:SF2">
    <property type="entry name" value="GLYCOSYLTRANSFERASE WBBK-RELATED"/>
    <property type="match status" value="1"/>
</dbReference>
<dbReference type="AlphaFoldDB" id="A0A1G2BA86"/>
<name>A0A1G2BA86_9BACT</name>
<accession>A0A1G2BA86</accession>
<dbReference type="EMBL" id="MHKI01000025">
    <property type="protein sequence ID" value="OGY86094.1"/>
    <property type="molecule type" value="Genomic_DNA"/>
</dbReference>
<feature type="domain" description="Glycosyl transferase family 1" evidence="2">
    <location>
        <begin position="283"/>
        <end position="443"/>
    </location>
</feature>
<comment type="caution">
    <text evidence="3">The sequence shown here is derived from an EMBL/GenBank/DDBJ whole genome shotgun (WGS) entry which is preliminary data.</text>
</comment>
<dbReference type="PANTHER" id="PTHR46401">
    <property type="entry name" value="GLYCOSYLTRANSFERASE WBBK-RELATED"/>
    <property type="match status" value="1"/>
</dbReference>
<dbReference type="InterPro" id="IPR001296">
    <property type="entry name" value="Glyco_trans_1"/>
</dbReference>
<dbReference type="GO" id="GO:0016757">
    <property type="term" value="F:glycosyltransferase activity"/>
    <property type="evidence" value="ECO:0007669"/>
    <property type="project" value="InterPro"/>
</dbReference>
<protein>
    <recommendedName>
        <fullName evidence="2">Glycosyl transferase family 1 domain-containing protein</fullName>
    </recommendedName>
</protein>
<gene>
    <name evidence="3" type="ORF">A2319_01375</name>
</gene>
<reference evidence="3 4" key="1">
    <citation type="journal article" date="2016" name="Nat. Commun.">
        <title>Thousands of microbial genomes shed light on interconnected biogeochemical processes in an aquifer system.</title>
        <authorList>
            <person name="Anantharaman K."/>
            <person name="Brown C.T."/>
            <person name="Hug L.A."/>
            <person name="Sharon I."/>
            <person name="Castelle C.J."/>
            <person name="Probst A.J."/>
            <person name="Thomas B.C."/>
            <person name="Singh A."/>
            <person name="Wilkins M.J."/>
            <person name="Karaoz U."/>
            <person name="Brodie E.L."/>
            <person name="Williams K.H."/>
            <person name="Hubbard S.S."/>
            <person name="Banfield J.F."/>
        </authorList>
    </citation>
    <scope>NUCLEOTIDE SEQUENCE [LARGE SCALE GENOMIC DNA]</scope>
</reference>
<evidence type="ECO:0000313" key="4">
    <source>
        <dbReference type="Proteomes" id="UP000176420"/>
    </source>
</evidence>
<dbReference type="GO" id="GO:0009103">
    <property type="term" value="P:lipopolysaccharide biosynthetic process"/>
    <property type="evidence" value="ECO:0007669"/>
    <property type="project" value="TreeGrafter"/>
</dbReference>
<evidence type="ECO:0000259" key="2">
    <source>
        <dbReference type="Pfam" id="PF00534"/>
    </source>
</evidence>
<dbReference type="Pfam" id="PF00534">
    <property type="entry name" value="Glycos_transf_1"/>
    <property type="match status" value="1"/>
</dbReference>
<keyword evidence="1" id="KW-0808">Transferase</keyword>
<dbReference type="SUPFAM" id="SSF53756">
    <property type="entry name" value="UDP-Glycosyltransferase/glycogen phosphorylase"/>
    <property type="match status" value="1"/>
</dbReference>
<dbReference type="Proteomes" id="UP000176420">
    <property type="component" value="Unassembled WGS sequence"/>
</dbReference>
<evidence type="ECO:0000256" key="1">
    <source>
        <dbReference type="ARBA" id="ARBA00022679"/>
    </source>
</evidence>
<proteinExistence type="predicted"/>
<dbReference type="Gene3D" id="3.40.50.2000">
    <property type="entry name" value="Glycogen Phosphorylase B"/>
    <property type="match status" value="3"/>
</dbReference>
<sequence length="468" mass="53601">MKILFVGFGWPPKKGGGAITYTYDLTKALAKNGLKIAYFYNGEVSPRPFTYLKKVKKNNVKLYKLMNSPNSYLNFSDSQKDIANKKIETIFSAVLNDFKPDIIHIQNLAGLTTEIINIAHQQKIKILLSLHNYWFICPRVDLITNKKIICQNFTGNNCATCVPEIKISKLKAYLQQIMEWLFQLANLLPASLQKILLYIQHSYQLLSPPKKSSEIVNIPKKQNREQLFQKRQEKIKEILNTKVDHCFAVSPSVKNIYMRFGIKPEKISVLTLGTQVAENIHLPAKKPQNKINFGFMGSFNPRKGINIAIEAFLKAQHNQNADLWIYGGTRKQYEQMYGKINTEFSNITFCGKYQHQDLKQILQKIDVGIIPSICLETIPLTIFEFFCGKIPILGSNIGGMSNFIENNKNGLHFKVGDVQDLANKIDQIIISPQIIHAWQKNIPKIKSIDEHVQEILKIYDRIITENKN</sequence>
<evidence type="ECO:0000313" key="3">
    <source>
        <dbReference type="EMBL" id="OGY86094.1"/>
    </source>
</evidence>
<organism evidence="3 4">
    <name type="scientific">Candidatus Kerfeldbacteria bacterium RIFOXYB2_FULL_38_14</name>
    <dbReference type="NCBI Taxonomy" id="1798547"/>
    <lineage>
        <taxon>Bacteria</taxon>
        <taxon>Candidatus Kerfeldiibacteriota</taxon>
    </lineage>
</organism>